<protein>
    <submittedName>
        <fullName evidence="2">Uncharacterized protein</fullName>
    </submittedName>
</protein>
<name>A0AAV5QQL8_9ASCO</name>
<dbReference type="Proteomes" id="UP001360560">
    <property type="component" value="Unassembled WGS sequence"/>
</dbReference>
<dbReference type="Pfam" id="PF08315">
    <property type="entry name" value="cwf18"/>
    <property type="match status" value="1"/>
</dbReference>
<sequence length="183" mass="20913">MSSLEEQSLKRKNRLQQLRNRKKQTTSSSSPIAEDQTSSIIAQAPELTGIPKDENDQDDVQQQLPTTENKPKKPIVSRNLDPETKLPVNAFTSQVLAMELDTGETVELISGNQENQILNDLSRRYRLDQDDEESDGEQQAVSTKIKVTSDFEKDLKDYKIKLELQTNKMIRTLLKERLQAEKN</sequence>
<accession>A0AAV5QQL8</accession>
<keyword evidence="3" id="KW-1185">Reference proteome</keyword>
<gene>
    <name evidence="2" type="ORF">DASC09_045430</name>
</gene>
<dbReference type="RefSeq" id="XP_064854214.1">
    <property type="nucleotide sequence ID" value="XM_064998142.1"/>
</dbReference>
<comment type="caution">
    <text evidence="2">The sequence shown here is derived from an EMBL/GenBank/DDBJ whole genome shotgun (WGS) entry which is preliminary data.</text>
</comment>
<dbReference type="InterPro" id="IPR013169">
    <property type="entry name" value="mRNA_splic_Cwf18-like"/>
</dbReference>
<dbReference type="EMBL" id="BTFZ01000011">
    <property type="protein sequence ID" value="GMM37218.1"/>
    <property type="molecule type" value="Genomic_DNA"/>
</dbReference>
<feature type="compositionally biased region" description="Polar residues" evidence="1">
    <location>
        <begin position="25"/>
        <end position="41"/>
    </location>
</feature>
<reference evidence="2 3" key="1">
    <citation type="journal article" date="2023" name="Elife">
        <title>Identification of key yeast species and microbe-microbe interactions impacting larval growth of Drosophila in the wild.</title>
        <authorList>
            <person name="Mure A."/>
            <person name="Sugiura Y."/>
            <person name="Maeda R."/>
            <person name="Honda K."/>
            <person name="Sakurai N."/>
            <person name="Takahashi Y."/>
            <person name="Watada M."/>
            <person name="Katoh T."/>
            <person name="Gotoh A."/>
            <person name="Gotoh Y."/>
            <person name="Taniguchi I."/>
            <person name="Nakamura K."/>
            <person name="Hayashi T."/>
            <person name="Katayama T."/>
            <person name="Uemura T."/>
            <person name="Hattori Y."/>
        </authorList>
    </citation>
    <scope>NUCLEOTIDE SEQUENCE [LARGE SCALE GENOMIC DNA]</scope>
    <source>
        <strain evidence="2 3">SC-9</strain>
    </source>
</reference>
<organism evidence="2 3">
    <name type="scientific">Saccharomycopsis crataegensis</name>
    <dbReference type="NCBI Taxonomy" id="43959"/>
    <lineage>
        <taxon>Eukaryota</taxon>
        <taxon>Fungi</taxon>
        <taxon>Dikarya</taxon>
        <taxon>Ascomycota</taxon>
        <taxon>Saccharomycotina</taxon>
        <taxon>Saccharomycetes</taxon>
        <taxon>Saccharomycopsidaceae</taxon>
        <taxon>Saccharomycopsis</taxon>
    </lineage>
</organism>
<evidence type="ECO:0000313" key="3">
    <source>
        <dbReference type="Proteomes" id="UP001360560"/>
    </source>
</evidence>
<feature type="region of interest" description="Disordered" evidence="1">
    <location>
        <begin position="1"/>
        <end position="86"/>
    </location>
</feature>
<dbReference type="AlphaFoldDB" id="A0AAV5QQL8"/>
<dbReference type="GeneID" id="90075193"/>
<proteinExistence type="predicted"/>
<evidence type="ECO:0000256" key="1">
    <source>
        <dbReference type="SAM" id="MobiDB-lite"/>
    </source>
</evidence>
<feature type="compositionally biased region" description="Basic residues" evidence="1">
    <location>
        <begin position="10"/>
        <end position="24"/>
    </location>
</feature>
<evidence type="ECO:0000313" key="2">
    <source>
        <dbReference type="EMBL" id="GMM37218.1"/>
    </source>
</evidence>